<evidence type="ECO:0008006" key="3">
    <source>
        <dbReference type="Google" id="ProtNLM"/>
    </source>
</evidence>
<dbReference type="Proteomes" id="UP000054097">
    <property type="component" value="Unassembled WGS sequence"/>
</dbReference>
<dbReference type="AlphaFoldDB" id="A0A0C3B169"/>
<organism evidence="1 2">
    <name type="scientific">Serendipita vermifera MAFF 305830</name>
    <dbReference type="NCBI Taxonomy" id="933852"/>
    <lineage>
        <taxon>Eukaryota</taxon>
        <taxon>Fungi</taxon>
        <taxon>Dikarya</taxon>
        <taxon>Basidiomycota</taxon>
        <taxon>Agaricomycotina</taxon>
        <taxon>Agaricomycetes</taxon>
        <taxon>Sebacinales</taxon>
        <taxon>Serendipitaceae</taxon>
        <taxon>Serendipita</taxon>
    </lineage>
</organism>
<dbReference type="PANTHER" id="PTHR13384">
    <property type="entry name" value="G PATCH DOMAIN-CONTAINING PROTEIN 1"/>
    <property type="match status" value="1"/>
</dbReference>
<dbReference type="PANTHER" id="PTHR13384:SF16">
    <property type="entry name" value="GROWTH REGULATION PROTEIN"/>
    <property type="match status" value="1"/>
</dbReference>
<evidence type="ECO:0000313" key="2">
    <source>
        <dbReference type="Proteomes" id="UP000054097"/>
    </source>
</evidence>
<dbReference type="Gene3D" id="3.30.710.10">
    <property type="entry name" value="Potassium Channel Kv1.1, Chain A"/>
    <property type="match status" value="1"/>
</dbReference>
<dbReference type="STRING" id="933852.A0A0C3B169"/>
<reference evidence="1 2" key="1">
    <citation type="submission" date="2014-04" db="EMBL/GenBank/DDBJ databases">
        <authorList>
            <consortium name="DOE Joint Genome Institute"/>
            <person name="Kuo A."/>
            <person name="Zuccaro A."/>
            <person name="Kohler A."/>
            <person name="Nagy L.G."/>
            <person name="Floudas D."/>
            <person name="Copeland A."/>
            <person name="Barry K.W."/>
            <person name="Cichocki N."/>
            <person name="Veneault-Fourrey C."/>
            <person name="LaButti K."/>
            <person name="Lindquist E.A."/>
            <person name="Lipzen A."/>
            <person name="Lundell T."/>
            <person name="Morin E."/>
            <person name="Murat C."/>
            <person name="Sun H."/>
            <person name="Tunlid A."/>
            <person name="Henrissat B."/>
            <person name="Grigoriev I.V."/>
            <person name="Hibbett D.S."/>
            <person name="Martin F."/>
            <person name="Nordberg H.P."/>
            <person name="Cantor M.N."/>
            <person name="Hua S.X."/>
        </authorList>
    </citation>
    <scope>NUCLEOTIDE SEQUENCE [LARGE SCALE GENOMIC DNA]</scope>
    <source>
        <strain evidence="1 2">MAFF 305830</strain>
    </source>
</reference>
<accession>A0A0C3B169</accession>
<dbReference type="OrthoDB" id="9451547at2759"/>
<protein>
    <recommendedName>
        <fullName evidence="3">Potassium channel tetramerisation-type BTB domain-containing protein</fullName>
    </recommendedName>
</protein>
<dbReference type="InterPro" id="IPR011333">
    <property type="entry name" value="SKP1/BTB/POZ_sf"/>
</dbReference>
<dbReference type="GO" id="GO:0005634">
    <property type="term" value="C:nucleus"/>
    <property type="evidence" value="ECO:0007669"/>
    <property type="project" value="TreeGrafter"/>
</dbReference>
<evidence type="ECO:0000313" key="1">
    <source>
        <dbReference type="EMBL" id="KIM30520.1"/>
    </source>
</evidence>
<reference evidence="2" key="2">
    <citation type="submission" date="2015-01" db="EMBL/GenBank/DDBJ databases">
        <title>Evolutionary Origins and Diversification of the Mycorrhizal Mutualists.</title>
        <authorList>
            <consortium name="DOE Joint Genome Institute"/>
            <consortium name="Mycorrhizal Genomics Consortium"/>
            <person name="Kohler A."/>
            <person name="Kuo A."/>
            <person name="Nagy L.G."/>
            <person name="Floudas D."/>
            <person name="Copeland A."/>
            <person name="Barry K.W."/>
            <person name="Cichocki N."/>
            <person name="Veneault-Fourrey C."/>
            <person name="LaButti K."/>
            <person name="Lindquist E.A."/>
            <person name="Lipzen A."/>
            <person name="Lundell T."/>
            <person name="Morin E."/>
            <person name="Murat C."/>
            <person name="Riley R."/>
            <person name="Ohm R."/>
            <person name="Sun H."/>
            <person name="Tunlid A."/>
            <person name="Henrissat B."/>
            <person name="Grigoriev I.V."/>
            <person name="Hibbett D.S."/>
            <person name="Martin F."/>
        </authorList>
    </citation>
    <scope>NUCLEOTIDE SEQUENCE [LARGE SCALE GENOMIC DNA]</scope>
    <source>
        <strain evidence="2">MAFF 305830</strain>
    </source>
</reference>
<dbReference type="GO" id="GO:0003723">
    <property type="term" value="F:RNA binding"/>
    <property type="evidence" value="ECO:0007669"/>
    <property type="project" value="TreeGrafter"/>
</dbReference>
<dbReference type="HOGENOM" id="CLU_028899_0_0_1"/>
<gene>
    <name evidence="1" type="ORF">M408DRAFT_66440</name>
</gene>
<sequence>MASSSSPITQVSQTQQMPVGLQPHLVARLLLDLRGQRFSVDRETIMNLPESVLLCLFPNGLVLSRNSAVLDAMDGDEDEEIYGVDFDPQCFHFVLDYFKKSGESFYGVSDQASAPFHAQQQWIDAQGDPMLIQQNPLLSKQAIIVLREELEYFAIPPAVEDTKVDKNGVADERLLDLKRQCGLKLLEKRNIFTALQRNVNKENNMAEQHLIDMLCVSGFDRDDTWGFRAVEPNRCCLSSIALVQLKTGITHEATTEANPTGVVVDQSQMTTAQKLLLFWRKPARKCWWDGIEVDLGTAESPRVVKLWARRVWTLELSLVRVMSPSPFVGETKLTLL</sequence>
<name>A0A0C3B169_SERVB</name>
<dbReference type="SUPFAM" id="SSF54695">
    <property type="entry name" value="POZ domain"/>
    <property type="match status" value="1"/>
</dbReference>
<dbReference type="EMBL" id="KN824284">
    <property type="protein sequence ID" value="KIM30520.1"/>
    <property type="molecule type" value="Genomic_DNA"/>
</dbReference>
<proteinExistence type="predicted"/>
<keyword evidence="2" id="KW-1185">Reference proteome</keyword>